<evidence type="ECO:0000313" key="2">
    <source>
        <dbReference type="EMBL" id="HJF34342.1"/>
    </source>
</evidence>
<evidence type="ECO:0000256" key="1">
    <source>
        <dbReference type="SAM" id="Phobius"/>
    </source>
</evidence>
<reference evidence="2" key="2">
    <citation type="submission" date="2021-09" db="EMBL/GenBank/DDBJ databases">
        <authorList>
            <person name="Gilroy R."/>
        </authorList>
    </citation>
    <scope>NUCLEOTIDE SEQUENCE</scope>
    <source>
        <strain evidence="2">CHK171-7178</strain>
    </source>
</reference>
<accession>A0A921G3Y8</accession>
<comment type="caution">
    <text evidence="2">The sequence shown here is derived from an EMBL/GenBank/DDBJ whole genome shotgun (WGS) entry which is preliminary data.</text>
</comment>
<keyword evidence="1" id="KW-0812">Transmembrane</keyword>
<proteinExistence type="predicted"/>
<dbReference type="EMBL" id="DYWT01000318">
    <property type="protein sequence ID" value="HJF34342.1"/>
    <property type="molecule type" value="Genomic_DNA"/>
</dbReference>
<protein>
    <submittedName>
        <fullName evidence="2">Uncharacterized protein</fullName>
    </submittedName>
</protein>
<feature type="transmembrane region" description="Helical" evidence="1">
    <location>
        <begin position="70"/>
        <end position="93"/>
    </location>
</feature>
<sequence length="170" mass="20181">MNIKKVNKIRKREFNKITKKHERKLLLRAKANEELDIIINSLSKEIKCEKKLLKEVIFHLESLQKELNYFGYRGIGIGIVVVVLTNFFTTQGIPIMYKALEEIDNFSFTLEKIIYLIICMLFFLLLVGTFGFVIWKTLTPFFGDDKDIREQIYIYEYMIKIVKSKIEQLE</sequence>
<name>A0A921G3Y8_SPOPS</name>
<reference evidence="2" key="1">
    <citation type="journal article" date="2021" name="PeerJ">
        <title>Extensive microbial diversity within the chicken gut microbiome revealed by metagenomics and culture.</title>
        <authorList>
            <person name="Gilroy R."/>
            <person name="Ravi A."/>
            <person name="Getino M."/>
            <person name="Pursley I."/>
            <person name="Horton D.L."/>
            <person name="Alikhan N.F."/>
            <person name="Baker D."/>
            <person name="Gharbi K."/>
            <person name="Hall N."/>
            <person name="Watson M."/>
            <person name="Adriaenssens E.M."/>
            <person name="Foster-Nyarko E."/>
            <person name="Jarju S."/>
            <person name="Secka A."/>
            <person name="Antonio M."/>
            <person name="Oren A."/>
            <person name="Chaudhuri R.R."/>
            <person name="La Ragione R."/>
            <person name="Hildebrand F."/>
            <person name="Pallen M.J."/>
        </authorList>
    </citation>
    <scope>NUCLEOTIDE SEQUENCE</scope>
    <source>
        <strain evidence="2">CHK171-7178</strain>
    </source>
</reference>
<evidence type="ECO:0000313" key="3">
    <source>
        <dbReference type="Proteomes" id="UP000698173"/>
    </source>
</evidence>
<keyword evidence="1" id="KW-0472">Membrane</keyword>
<organism evidence="2 3">
    <name type="scientific">Sporosarcina psychrophila</name>
    <name type="common">Bacillus psychrophilus</name>
    <dbReference type="NCBI Taxonomy" id="1476"/>
    <lineage>
        <taxon>Bacteria</taxon>
        <taxon>Bacillati</taxon>
        <taxon>Bacillota</taxon>
        <taxon>Bacilli</taxon>
        <taxon>Bacillales</taxon>
        <taxon>Caryophanaceae</taxon>
        <taxon>Sporosarcina</taxon>
    </lineage>
</organism>
<dbReference type="Proteomes" id="UP000698173">
    <property type="component" value="Unassembled WGS sequence"/>
</dbReference>
<gene>
    <name evidence="2" type="ORF">K8V56_21475</name>
</gene>
<feature type="transmembrane region" description="Helical" evidence="1">
    <location>
        <begin position="113"/>
        <end position="135"/>
    </location>
</feature>
<keyword evidence="1" id="KW-1133">Transmembrane helix</keyword>
<dbReference type="AlphaFoldDB" id="A0A921G3Y8"/>